<evidence type="ECO:0000313" key="4">
    <source>
        <dbReference type="EMBL" id="WPX74893.1"/>
    </source>
</evidence>
<evidence type="ECO:0000256" key="2">
    <source>
        <dbReference type="ARBA" id="ARBA00022643"/>
    </source>
</evidence>
<evidence type="ECO:0000256" key="1">
    <source>
        <dbReference type="ARBA" id="ARBA00022630"/>
    </source>
</evidence>
<dbReference type="Gene3D" id="3.40.50.360">
    <property type="match status" value="1"/>
</dbReference>
<keyword evidence="5" id="KW-1185">Reference proteome</keyword>
<keyword evidence="2" id="KW-0288">FMN</keyword>
<dbReference type="InterPro" id="IPR051796">
    <property type="entry name" value="ISF_SsuE-like"/>
</dbReference>
<dbReference type="PANTHER" id="PTHR43278:SF4">
    <property type="entry name" value="NAD(P)H-DEPENDENT FMN-CONTAINING OXIDOREDUCTASE YWQN-RELATED"/>
    <property type="match status" value="1"/>
</dbReference>
<dbReference type="Pfam" id="PF03358">
    <property type="entry name" value="FMN_red"/>
    <property type="match status" value="1"/>
</dbReference>
<organism evidence="4 5">
    <name type="scientific">Blautia producta</name>
    <dbReference type="NCBI Taxonomy" id="33035"/>
    <lineage>
        <taxon>Bacteria</taxon>
        <taxon>Bacillati</taxon>
        <taxon>Bacillota</taxon>
        <taxon>Clostridia</taxon>
        <taxon>Lachnospirales</taxon>
        <taxon>Lachnospiraceae</taxon>
        <taxon>Blautia</taxon>
    </lineage>
</organism>
<dbReference type="Proteomes" id="UP001325248">
    <property type="component" value="Chromosome"/>
</dbReference>
<gene>
    <name evidence="4" type="ORF">BLCOC_32500</name>
</gene>
<keyword evidence="1" id="KW-0285">Flavoprotein</keyword>
<dbReference type="EMBL" id="CP136422">
    <property type="protein sequence ID" value="WPX74893.1"/>
    <property type="molecule type" value="Genomic_DNA"/>
</dbReference>
<dbReference type="SUPFAM" id="SSF52218">
    <property type="entry name" value="Flavoproteins"/>
    <property type="match status" value="1"/>
</dbReference>
<dbReference type="InterPro" id="IPR005025">
    <property type="entry name" value="FMN_Rdtase-like_dom"/>
</dbReference>
<sequence length="187" mass="21553">MKTLVLYGSPKSDSHTKHLLDVMLMELEGEVKVVDCYHANISPCRDCKYCFKKKGCSIKDDMTKLYDYIDICDAVVIATPMHFGIISAPMYTLFTRLQSYWSNRHIRKNDGDKPKDKYGALLVTTGGKWVNMELLMDGVVDFAFDHMEAECIGTVYAKQTDQYPVRENEKAKEKARYLARRLNELCR</sequence>
<name>A0ABZ0UCH0_9FIRM</name>
<dbReference type="PANTHER" id="PTHR43278">
    <property type="entry name" value="NAD(P)H-DEPENDENT FMN-CONTAINING OXIDOREDUCTASE YWQN-RELATED"/>
    <property type="match status" value="1"/>
</dbReference>
<evidence type="ECO:0000313" key="5">
    <source>
        <dbReference type="Proteomes" id="UP001325248"/>
    </source>
</evidence>
<dbReference type="InterPro" id="IPR029039">
    <property type="entry name" value="Flavoprotein-like_sf"/>
</dbReference>
<evidence type="ECO:0000259" key="3">
    <source>
        <dbReference type="Pfam" id="PF03358"/>
    </source>
</evidence>
<reference evidence="4" key="1">
    <citation type="submission" date="2023-10" db="EMBL/GenBank/DDBJ databases">
        <title>Genome sequence of Blautia coccoides DSM 935.</title>
        <authorList>
            <person name="Boeer T."/>
            <person name="Bengelsdorf F.R."/>
            <person name="Daniel R."/>
            <person name="Poehlein A."/>
        </authorList>
    </citation>
    <scope>NUCLEOTIDE SEQUENCE [LARGE SCALE GENOMIC DNA]</scope>
    <source>
        <strain evidence="4">DSM 935</strain>
    </source>
</reference>
<feature type="domain" description="NADPH-dependent FMN reductase-like" evidence="3">
    <location>
        <begin position="1"/>
        <end position="134"/>
    </location>
</feature>
<proteinExistence type="predicted"/>
<protein>
    <recommendedName>
        <fullName evidence="3">NADPH-dependent FMN reductase-like domain-containing protein</fullName>
    </recommendedName>
</protein>
<accession>A0ABZ0UCH0</accession>